<reference evidence="3 4" key="1">
    <citation type="submission" date="2024-09" db="EMBL/GenBank/DDBJ databases">
        <authorList>
            <person name="Sun Q."/>
            <person name="Mori K."/>
        </authorList>
    </citation>
    <scope>NUCLEOTIDE SEQUENCE [LARGE SCALE GENOMIC DNA]</scope>
    <source>
        <strain evidence="3 4">TBRC 1432</strain>
    </source>
</reference>
<gene>
    <name evidence="3" type="ORF">ACFFH7_21335</name>
</gene>
<dbReference type="EMBL" id="JBHLUD010000007">
    <property type="protein sequence ID" value="MFC0544062.1"/>
    <property type="molecule type" value="Genomic_DNA"/>
</dbReference>
<name>A0ABV6MVF6_9PSEU</name>
<dbReference type="PANTHER" id="PTHR33371:SF16">
    <property type="entry name" value="MCE-FAMILY PROTEIN MCE3F"/>
    <property type="match status" value="1"/>
</dbReference>
<dbReference type="Proteomes" id="UP001589810">
    <property type="component" value="Unassembled WGS sequence"/>
</dbReference>
<dbReference type="RefSeq" id="WP_273935544.1">
    <property type="nucleotide sequence ID" value="NZ_CP097263.1"/>
</dbReference>
<organism evidence="3 4">
    <name type="scientific">Kutzneria chonburiensis</name>
    <dbReference type="NCBI Taxonomy" id="1483604"/>
    <lineage>
        <taxon>Bacteria</taxon>
        <taxon>Bacillati</taxon>
        <taxon>Actinomycetota</taxon>
        <taxon>Actinomycetes</taxon>
        <taxon>Pseudonocardiales</taxon>
        <taxon>Pseudonocardiaceae</taxon>
        <taxon>Kutzneria</taxon>
    </lineage>
</organism>
<protein>
    <submittedName>
        <fullName evidence="3">MCE family protein</fullName>
    </submittedName>
</protein>
<sequence length="389" mass="42009">MFSRLVRIQLAAFSALTIFALSVIAVDYLGVSGGRYTVTADFTDASGLYPGAEVTYLGVAVGKVASMDLGTDGVTVALELDQPVPAALRAEIHSTSAIGEQYVDLSPLGDTDVRAHDGTRITVDHTKPMTPTDTLLTSVDELAKAVPTDRLRTVLTEVTTAFQGSHDDLRQLLDQASLLVHDATVNVGPTTNLINGLGPFLDTQHDLDGQIRSYTRDLASFTDQLRYSDSDLLGLITTVPTFDDQVLGLQDRLRPTLPMLLGNMIATGQVVRTYLPGVEQFLSDYPATVALIQNMLLAHHGDIAATLRLNINDPPPCTTGFLPNPQRRDPSDTKDIAAPSDLYCKVAPADPRVVRGARNTPCLNVPGQRGPSPEQCREQEPTWQKLLVK</sequence>
<comment type="caution">
    <text evidence="3">The sequence shown here is derived from an EMBL/GenBank/DDBJ whole genome shotgun (WGS) entry which is preliminary data.</text>
</comment>
<evidence type="ECO:0000313" key="4">
    <source>
        <dbReference type="Proteomes" id="UP001589810"/>
    </source>
</evidence>
<evidence type="ECO:0000259" key="2">
    <source>
        <dbReference type="Pfam" id="PF02470"/>
    </source>
</evidence>
<dbReference type="Pfam" id="PF02470">
    <property type="entry name" value="MlaD"/>
    <property type="match status" value="1"/>
</dbReference>
<accession>A0ABV6MVF6</accession>
<dbReference type="PANTHER" id="PTHR33371">
    <property type="entry name" value="INTERMEMBRANE PHOSPHOLIPID TRANSPORT SYSTEM BINDING PROTEIN MLAD-RELATED"/>
    <property type="match status" value="1"/>
</dbReference>
<dbReference type="InterPro" id="IPR003399">
    <property type="entry name" value="Mce/MlaD"/>
</dbReference>
<evidence type="ECO:0000313" key="3">
    <source>
        <dbReference type="EMBL" id="MFC0544062.1"/>
    </source>
</evidence>
<dbReference type="NCBIfam" id="TIGR00996">
    <property type="entry name" value="Mtu_fam_mce"/>
    <property type="match status" value="1"/>
</dbReference>
<feature type="domain" description="Mce/MlaD" evidence="2">
    <location>
        <begin position="35"/>
        <end position="107"/>
    </location>
</feature>
<evidence type="ECO:0000256" key="1">
    <source>
        <dbReference type="SAM" id="MobiDB-lite"/>
    </source>
</evidence>
<keyword evidence="4" id="KW-1185">Reference proteome</keyword>
<dbReference type="InterPro" id="IPR005693">
    <property type="entry name" value="Mce"/>
</dbReference>
<proteinExistence type="predicted"/>
<dbReference type="InterPro" id="IPR052336">
    <property type="entry name" value="MlaD_Phospholipid_Transporter"/>
</dbReference>
<feature type="region of interest" description="Disordered" evidence="1">
    <location>
        <begin position="358"/>
        <end position="389"/>
    </location>
</feature>